<feature type="region of interest" description="Disordered" evidence="9">
    <location>
        <begin position="1373"/>
        <end position="1422"/>
    </location>
</feature>
<evidence type="ECO:0000256" key="4">
    <source>
        <dbReference type="ARBA" id="ARBA00022763"/>
    </source>
</evidence>
<dbReference type="InterPro" id="IPR027417">
    <property type="entry name" value="P-loop_NTPase"/>
</dbReference>
<feature type="region of interest" description="Disordered" evidence="9">
    <location>
        <begin position="292"/>
        <end position="342"/>
    </location>
</feature>
<sequence length="1665" mass="170388">MALTTAGNHANTSAPGCTCPHMQRRTAHSTRTAPVLLLRQLPCPHSHPQPLHPGNSAASLVPRGPTLPRALDSHHHSHQLSRRCLWRLTARRTANIARHLPWTQSGGLLATAPGSTHHANSRLTPPAASGAAPGGLTGRSKSNLMASQGAASAASHHHFNPRYNHHHHNSNHQQHQPSSHSHAVQHQHQGGNFSGRGGAWGTPGPLAPRAGGPNPRYDSSATSSSAIAVPQSSPHHPVPLPAPKPKSPPGESLLAPAGGTASDSPSAPHSATPPPVPSSAAAAAITAAAALSMARHGQPMQGPFGGSGPSSVPHNLSPVPPSHGSQSPVSSVSPQLDSRSQAGGELTQLERLFIKDFALVSEQTVRLGPGLNVITGESGSGKSVLVEAFSQILGAPAPQECVRAAADTAVIEGTFLVGDEQREAVWKLLSSCGLPLRSVPPRPQQLANGEEDSAAGPPSNSSSCINAGAGSGALAGPGALRLTVRREISQAAGGGHRSRVFLNGSPSSLRILREVGALLVDTNGQHSSMSLRDASTQLDLLDRIAGTSMLAGNYGAALARLRELEGLLDELDELDDEQERATMQKLVDAVAKLRVQPGEERELRRMLKKTEARRVAVEQCGLVRMALCGEGGAGGVTDALRTIEAQLNAILAQEEQNRAAAAAVVKSPRGKDGSKVAAAAAADADDVAAAGAGEVDAGEEEEDGDDDDDGDNGAAAGVRMMEEALEQVAAAKDTLAAAETTVRAYARRYQFSQADHDATAERLARIERLMKQASAAGFGASGGGGGIGSGTASRGGFRGGGGGSRIISTEQLLEVAGECSARLAAYYEMEGQRAEWEAQLEAVVSELRSTALQLSSRRRAAAAALRSAVEGCLRDLAMGGSRFDVRIGWAEDRTAMEGLYVGEEEAEEAGVAELGGRTYVIGARGLDQVEFLLAAGPAEPLRPLAAVASGGESARVMLALKAAPAQAGVAAAAAAGCGGGAGGVPIMILDELDSGIGARLGSAVGCILARMVLPTHGSNSQIICVTHLPQVACYATHHIKVQKQLPQLPNDDASGTTGSSSSSPYVGGISVEGREARTAPLTASSSAAAAARVMTSFVPLRTFEQRAEEVAAMLGLDRGVAEEMLCSAQSQVAAMYPPGSSPEGLTFSRQNTHAHAPVQVRNGKQQEEEKDWSRRGSATVPAATAPLQWLPADGGDDSLANVRRVVQETLRSGDVGEIAGGGSGSRISAGFSVVVSPAMDPNAVRLGARLGVNGHSSASGGSGGGESVVQDDGDDYDDQEAAEAELSAQLLAGVEAAAMQHLKRMEAQAKEAAAAAAAAAAIVAPIESSSSSMAPLIKALPPGSAAAVTAAAAVMAANTGGEAPGVSELRWRTSTPPAAPPDVGVVTSGPQEQGEHVANDLDEGAGEEVRSDGPGAGAPEPKSEIAIAVVGDAKDRGPLGNEVGPSWSDGSGSADAIATAAAVNTSTAAGSAAASGNGNTITYDPSSSGLSYDVPAAAAATDPRSAGSTGFAVTVQPSKPPLPYNFSVSADGDAAEPAAEVESDSDIVDSRYGRTHLGSPYDNLCDREEAQEDQERPWYQEFGADDDTAEAPSQVYDTADAGEYTYGVGDAVTGGRFIVVPSGSENEFNEMFRTIMSFSREDYEQEAVRSHEATLAEALRDAGMG</sequence>
<feature type="compositionally biased region" description="Basic residues" evidence="9">
    <location>
        <begin position="155"/>
        <end position="170"/>
    </location>
</feature>
<keyword evidence="12" id="KW-1185">Reference proteome</keyword>
<keyword evidence="3" id="KW-0547">Nucleotide-binding</keyword>
<keyword evidence="5" id="KW-0067">ATP-binding</keyword>
<keyword evidence="6" id="KW-0234">DNA repair</keyword>
<feature type="compositionally biased region" description="Low complexity" evidence="9">
    <location>
        <begin position="1054"/>
        <end position="1063"/>
    </location>
</feature>
<evidence type="ECO:0000259" key="10">
    <source>
        <dbReference type="Pfam" id="PF13476"/>
    </source>
</evidence>
<organism evidence="11 12">
    <name type="scientific">Volvox africanus</name>
    <dbReference type="NCBI Taxonomy" id="51714"/>
    <lineage>
        <taxon>Eukaryota</taxon>
        <taxon>Viridiplantae</taxon>
        <taxon>Chlorophyta</taxon>
        <taxon>core chlorophytes</taxon>
        <taxon>Chlorophyceae</taxon>
        <taxon>CS clade</taxon>
        <taxon>Chlamydomonadales</taxon>
        <taxon>Volvocaceae</taxon>
        <taxon>Volvox</taxon>
    </lineage>
</organism>
<feature type="region of interest" description="Disordered" evidence="9">
    <location>
        <begin position="1154"/>
        <end position="1196"/>
    </location>
</feature>
<dbReference type="GO" id="GO:0006302">
    <property type="term" value="P:double-strand break repair"/>
    <property type="evidence" value="ECO:0007669"/>
    <property type="project" value="InterPro"/>
</dbReference>
<feature type="compositionally biased region" description="Acidic residues" evidence="9">
    <location>
        <begin position="696"/>
        <end position="711"/>
    </location>
</feature>
<dbReference type="GO" id="GO:0016887">
    <property type="term" value="F:ATP hydrolysis activity"/>
    <property type="evidence" value="ECO:0007669"/>
    <property type="project" value="InterPro"/>
</dbReference>
<evidence type="ECO:0000256" key="9">
    <source>
        <dbReference type="SAM" id="MobiDB-lite"/>
    </source>
</evidence>
<feature type="compositionally biased region" description="Low complexity" evidence="9">
    <location>
        <begin position="292"/>
        <end position="302"/>
    </location>
</feature>
<comment type="caution">
    <text evidence="11">The sequence shown here is derived from an EMBL/GenBank/DDBJ whole genome shotgun (WGS) entry which is preliminary data.</text>
</comment>
<feature type="region of interest" description="Disordered" evidence="9">
    <location>
        <begin position="111"/>
        <end position="280"/>
    </location>
</feature>
<dbReference type="InterPro" id="IPR004604">
    <property type="entry name" value="DNA_recomb/repair_RecN"/>
</dbReference>
<feature type="compositionally biased region" description="Pro residues" evidence="9">
    <location>
        <begin position="236"/>
        <end position="248"/>
    </location>
</feature>
<feature type="coiled-coil region" evidence="8">
    <location>
        <begin position="554"/>
        <end position="584"/>
    </location>
</feature>
<comment type="similarity">
    <text evidence="1">Belongs to the RecN family.</text>
</comment>
<feature type="compositionally biased region" description="Basic and acidic residues" evidence="9">
    <location>
        <begin position="1164"/>
        <end position="1174"/>
    </location>
</feature>
<evidence type="ECO:0000256" key="1">
    <source>
        <dbReference type="ARBA" id="ARBA00009441"/>
    </source>
</evidence>
<feature type="region of interest" description="Disordered" evidence="9">
    <location>
        <begin position="1501"/>
        <end position="1520"/>
    </location>
</feature>
<dbReference type="GO" id="GO:0006310">
    <property type="term" value="P:DNA recombination"/>
    <property type="evidence" value="ECO:0007669"/>
    <property type="project" value="InterPro"/>
</dbReference>
<dbReference type="PANTHER" id="PTHR11059:SF0">
    <property type="entry name" value="DNA REPAIR PROTEIN RECN"/>
    <property type="match status" value="1"/>
</dbReference>
<feature type="domain" description="Rad50/SbcC-type AAA" evidence="10">
    <location>
        <begin position="351"/>
        <end position="398"/>
    </location>
</feature>
<evidence type="ECO:0000256" key="6">
    <source>
        <dbReference type="ARBA" id="ARBA00023204"/>
    </source>
</evidence>
<feature type="compositionally biased region" description="Low complexity" evidence="9">
    <location>
        <begin position="171"/>
        <end position="189"/>
    </location>
</feature>
<feature type="region of interest" description="Disordered" evidence="9">
    <location>
        <begin position="1045"/>
        <end position="1068"/>
    </location>
</feature>
<feature type="region of interest" description="Disordered" evidence="9">
    <location>
        <begin position="687"/>
        <end position="714"/>
    </location>
</feature>
<dbReference type="Proteomes" id="UP000747399">
    <property type="component" value="Unassembled WGS sequence"/>
</dbReference>
<dbReference type="Gene3D" id="3.40.50.300">
    <property type="entry name" value="P-loop containing nucleotide triphosphate hydrolases"/>
    <property type="match status" value="2"/>
</dbReference>
<dbReference type="SUPFAM" id="SSF52540">
    <property type="entry name" value="P-loop containing nucleoside triphosphate hydrolases"/>
    <property type="match status" value="1"/>
</dbReference>
<proteinExistence type="inferred from homology"/>
<dbReference type="InterPro" id="IPR038729">
    <property type="entry name" value="Rad50/SbcC_AAA"/>
</dbReference>
<evidence type="ECO:0000256" key="3">
    <source>
        <dbReference type="ARBA" id="ARBA00022741"/>
    </source>
</evidence>
<accession>A0A8J4B3S6</accession>
<evidence type="ECO:0000313" key="11">
    <source>
        <dbReference type="EMBL" id="GIL53523.1"/>
    </source>
</evidence>
<feature type="compositionally biased region" description="Acidic residues" evidence="9">
    <location>
        <begin position="1269"/>
        <end position="1281"/>
    </location>
</feature>
<feature type="compositionally biased region" description="Polar residues" evidence="9">
    <location>
        <begin position="217"/>
        <end position="226"/>
    </location>
</feature>
<feature type="region of interest" description="Disordered" evidence="9">
    <location>
        <begin position="43"/>
        <end position="78"/>
    </location>
</feature>
<dbReference type="PANTHER" id="PTHR11059">
    <property type="entry name" value="DNA REPAIR PROTEIN RECN"/>
    <property type="match status" value="1"/>
</dbReference>
<protein>
    <recommendedName>
        <fullName evidence="2">DNA repair protein RecN</fullName>
    </recommendedName>
    <alternativeName>
        <fullName evidence="7">Recombination protein N</fullName>
    </alternativeName>
</protein>
<evidence type="ECO:0000256" key="7">
    <source>
        <dbReference type="ARBA" id="ARBA00033408"/>
    </source>
</evidence>
<name>A0A8J4B3S6_9CHLO</name>
<dbReference type="EMBL" id="BNCO01000015">
    <property type="protein sequence ID" value="GIL53523.1"/>
    <property type="molecule type" value="Genomic_DNA"/>
</dbReference>
<keyword evidence="4" id="KW-0227">DNA damage</keyword>
<feature type="region of interest" description="Disordered" evidence="9">
    <location>
        <begin position="440"/>
        <end position="468"/>
    </location>
</feature>
<evidence type="ECO:0000313" key="12">
    <source>
        <dbReference type="Proteomes" id="UP000747399"/>
    </source>
</evidence>
<gene>
    <name evidence="11" type="ORF">Vafri_9112</name>
</gene>
<evidence type="ECO:0000256" key="2">
    <source>
        <dbReference type="ARBA" id="ARBA00021315"/>
    </source>
</evidence>
<feature type="region of interest" description="Disordered" evidence="9">
    <location>
        <begin position="1254"/>
        <end position="1281"/>
    </location>
</feature>
<feature type="compositionally biased region" description="Low complexity" evidence="9">
    <location>
        <begin position="322"/>
        <end position="334"/>
    </location>
</feature>
<feature type="compositionally biased region" description="Polar residues" evidence="9">
    <location>
        <begin position="113"/>
        <end position="123"/>
    </location>
</feature>
<feature type="compositionally biased region" description="Gly residues" evidence="9">
    <location>
        <begin position="192"/>
        <end position="201"/>
    </location>
</feature>
<evidence type="ECO:0000256" key="5">
    <source>
        <dbReference type="ARBA" id="ARBA00022840"/>
    </source>
</evidence>
<feature type="compositionally biased region" description="Low complexity" evidence="9">
    <location>
        <begin position="260"/>
        <end position="270"/>
    </location>
</feature>
<dbReference type="GO" id="GO:0005524">
    <property type="term" value="F:ATP binding"/>
    <property type="evidence" value="ECO:0007669"/>
    <property type="project" value="UniProtKB-KW"/>
</dbReference>
<dbReference type="Pfam" id="PF13476">
    <property type="entry name" value="AAA_23"/>
    <property type="match status" value="1"/>
</dbReference>
<evidence type="ECO:0000256" key="8">
    <source>
        <dbReference type="SAM" id="Coils"/>
    </source>
</evidence>
<feature type="region of interest" description="Disordered" evidence="9">
    <location>
        <begin position="1433"/>
        <end position="1452"/>
    </location>
</feature>
<keyword evidence="8" id="KW-0175">Coiled coil</keyword>
<reference evidence="11" key="1">
    <citation type="journal article" date="2021" name="Proc. Natl. Acad. Sci. U.S.A.">
        <title>Three genomes in the algal genus Volvox reveal the fate of a haploid sex-determining region after a transition to homothallism.</title>
        <authorList>
            <person name="Yamamoto K."/>
            <person name="Hamaji T."/>
            <person name="Kawai-Toyooka H."/>
            <person name="Matsuzaki R."/>
            <person name="Takahashi F."/>
            <person name="Nishimura Y."/>
            <person name="Kawachi M."/>
            <person name="Noguchi H."/>
            <person name="Minakuchi Y."/>
            <person name="Umen J.G."/>
            <person name="Toyoda A."/>
            <person name="Nozaki H."/>
        </authorList>
    </citation>
    <scope>NUCLEOTIDE SEQUENCE</scope>
    <source>
        <strain evidence="11">NIES-3780</strain>
    </source>
</reference>